<evidence type="ECO:0000313" key="3">
    <source>
        <dbReference type="WBParaSite" id="ACAC_0000863201-mRNA-1"/>
    </source>
</evidence>
<name>A0A0K0DD76_ANGCA</name>
<keyword evidence="2" id="KW-1185">Reference proteome</keyword>
<protein>
    <submittedName>
        <fullName evidence="3">Frizzled/Smoothened transmembrane domain-containing protein</fullName>
    </submittedName>
</protein>
<dbReference type="AlphaFoldDB" id="A0A0K0DD76"/>
<proteinExistence type="predicted"/>
<evidence type="ECO:0000313" key="2">
    <source>
        <dbReference type="Proteomes" id="UP000035642"/>
    </source>
</evidence>
<reference evidence="2" key="1">
    <citation type="submission" date="2012-09" db="EMBL/GenBank/DDBJ databases">
        <authorList>
            <person name="Martin A.A."/>
        </authorList>
    </citation>
    <scope>NUCLEOTIDE SEQUENCE</scope>
</reference>
<organism evidence="2 3">
    <name type="scientific">Angiostrongylus cantonensis</name>
    <name type="common">Rat lungworm</name>
    <dbReference type="NCBI Taxonomy" id="6313"/>
    <lineage>
        <taxon>Eukaryota</taxon>
        <taxon>Metazoa</taxon>
        <taxon>Ecdysozoa</taxon>
        <taxon>Nematoda</taxon>
        <taxon>Chromadorea</taxon>
        <taxon>Rhabditida</taxon>
        <taxon>Rhabditina</taxon>
        <taxon>Rhabditomorpha</taxon>
        <taxon>Strongyloidea</taxon>
        <taxon>Metastrongylidae</taxon>
        <taxon>Angiostrongylus</taxon>
    </lineage>
</organism>
<dbReference type="Proteomes" id="UP000035642">
    <property type="component" value="Unassembled WGS sequence"/>
</dbReference>
<keyword evidence="1" id="KW-1133">Transmembrane helix</keyword>
<keyword evidence="1" id="KW-0812">Transmembrane</keyword>
<evidence type="ECO:0000256" key="1">
    <source>
        <dbReference type="SAM" id="Phobius"/>
    </source>
</evidence>
<dbReference type="STRING" id="6313.A0A0K0DD76"/>
<reference evidence="3" key="2">
    <citation type="submission" date="2017-02" db="UniProtKB">
        <authorList>
            <consortium name="WormBaseParasite"/>
        </authorList>
    </citation>
    <scope>IDENTIFICATION</scope>
</reference>
<keyword evidence="1" id="KW-0472">Membrane</keyword>
<feature type="transmembrane region" description="Helical" evidence="1">
    <location>
        <begin position="60"/>
        <end position="81"/>
    </location>
</feature>
<dbReference type="WBParaSite" id="ACAC_0000863201-mRNA-1">
    <property type="protein sequence ID" value="ACAC_0000863201-mRNA-1"/>
    <property type="gene ID" value="ACAC_0000863201"/>
</dbReference>
<sequence length="177" mass="20747">MEKWLLIYSDQGATRSFQLVAIIFPIFLIGSAVIAYDFYNNELKDRFRMVRRFSSDIEEIGIYAIIPGTALLIVIAILLRLHQLRLMRIYQDRGTGENYIAICSRNVVRKCQIPFDRSCASACYFLYEQTYLNDILMQILIGNMQIRKQRFLVSDDAFRGNNYRTYMLNETSTLPRL</sequence>
<feature type="transmembrane region" description="Helical" evidence="1">
    <location>
        <begin position="20"/>
        <end position="39"/>
    </location>
</feature>
<accession>A0A0K0DD76</accession>